<dbReference type="InterPro" id="IPR032877">
    <property type="entry name" value="Transposase_HTH"/>
</dbReference>
<sequence length="422" mass="46834">MRCDLLVGLESLHVIGVERDDDVVFVVVESAPGLMGCPACGVVAASKGRRVVELIDAPAFGRPVRLRWRKRRWACPDPGCEVGSFTEQDAQIAAPRAVLTSRATRWAIAQLRSENASVAGLARQPGVSWWTCWNAIRPVLADAADDESRFEAVTTLGVDEHVWHHVSPKDRGPKELTGMVDLTRDGEGNTHARLLDLVPGRSGTVYASWLDERGAEFRGRVQIATLDPFHGYKNAIDDRLEDATAVLDAFHVVKLAGQAIDEVRRRVQQQTLGHRGRKGDPLYGIRNILRAAPERLTDRQINRLNRAIAAHDAHEEVLVAWQAAQEVRTAYRSKDLTHGRRLAERVLASLPSCPIPEIARLGRTLRKWRTAFLAYFDTGRSSNGGTEAINGIIELARRIARGFRNRDNYRLRMLLVAGGITP</sequence>
<dbReference type="NCBIfam" id="NF033550">
    <property type="entry name" value="transpos_ISL3"/>
    <property type="match status" value="1"/>
</dbReference>
<evidence type="ECO:0000313" key="5">
    <source>
        <dbReference type="Proteomes" id="UP000009236"/>
    </source>
</evidence>
<dbReference type="Pfam" id="PF01610">
    <property type="entry name" value="DDE_Tnp_ISL3"/>
    <property type="match status" value="1"/>
</dbReference>
<organism evidence="5">
    <name type="scientific">Isoptericola variabilis (strain 225)</name>
    <dbReference type="NCBI Taxonomy" id="743718"/>
    <lineage>
        <taxon>Bacteria</taxon>
        <taxon>Bacillati</taxon>
        <taxon>Actinomycetota</taxon>
        <taxon>Actinomycetes</taxon>
        <taxon>Micrococcales</taxon>
        <taxon>Promicromonosporaceae</taxon>
        <taxon>Isoptericola</taxon>
    </lineage>
</organism>
<evidence type="ECO:0000259" key="1">
    <source>
        <dbReference type="Pfam" id="PF01610"/>
    </source>
</evidence>
<feature type="domain" description="Transposase IS204/IS1001/IS1096/IS1165 helix-turn-helix" evidence="2">
    <location>
        <begin position="92"/>
        <end position="137"/>
    </location>
</feature>
<dbReference type="InterPro" id="IPR002560">
    <property type="entry name" value="Transposase_DDE"/>
</dbReference>
<name>F6FPP8_ISOV2</name>
<dbReference type="Pfam" id="PF14690">
    <property type="entry name" value="Zn_ribbon_ISL3"/>
    <property type="match status" value="1"/>
</dbReference>
<dbReference type="AlphaFoldDB" id="F6FPP8"/>
<dbReference type="InterPro" id="IPR029261">
    <property type="entry name" value="Transposase_Znf"/>
</dbReference>
<dbReference type="EMBL" id="CP002810">
    <property type="protein sequence ID" value="AEG44780.1"/>
    <property type="molecule type" value="Genomic_DNA"/>
</dbReference>
<dbReference type="PANTHER" id="PTHR33498:SF1">
    <property type="entry name" value="TRANSPOSASE FOR INSERTION SEQUENCE ELEMENT IS1557"/>
    <property type="match status" value="1"/>
</dbReference>
<evidence type="ECO:0000259" key="2">
    <source>
        <dbReference type="Pfam" id="PF13542"/>
    </source>
</evidence>
<dbReference type="KEGG" id="iva:Isova_2046"/>
<dbReference type="eggNOG" id="COG3464">
    <property type="taxonomic scope" value="Bacteria"/>
</dbReference>
<proteinExistence type="predicted"/>
<protein>
    <submittedName>
        <fullName evidence="4">Transposase IS204/IS1001/IS1096/IS1165 family protein</fullName>
    </submittedName>
</protein>
<evidence type="ECO:0000313" key="4">
    <source>
        <dbReference type="EMBL" id="AEG44780.1"/>
    </source>
</evidence>
<dbReference type="HOGENOM" id="CLU_041900_3_3_11"/>
<dbReference type="Pfam" id="PF13542">
    <property type="entry name" value="HTH_Tnp_ISL3"/>
    <property type="match status" value="1"/>
</dbReference>
<dbReference type="InterPro" id="IPR047951">
    <property type="entry name" value="Transpos_ISL3"/>
</dbReference>
<reference evidence="4 5" key="1">
    <citation type="submission" date="2011-05" db="EMBL/GenBank/DDBJ databases">
        <title>Complete sequence of Isoptericola variabilis 225.</title>
        <authorList>
            <consortium name="US DOE Joint Genome Institute"/>
            <person name="Lucas S."/>
            <person name="Han J."/>
            <person name="Lapidus A."/>
            <person name="Cheng J.-F."/>
            <person name="Goodwin L."/>
            <person name="Pitluck S."/>
            <person name="Peters L."/>
            <person name="Mikhailova N."/>
            <person name="Zeytun A."/>
            <person name="Han C."/>
            <person name="Tapia R."/>
            <person name="Land M."/>
            <person name="Hauser L."/>
            <person name="Kyrpides N."/>
            <person name="Ivanova N."/>
            <person name="Pagani I."/>
            <person name="Siebers A."/>
            <person name="Allgaier M."/>
            <person name="Thelen M."/>
            <person name="Hugenholtz P."/>
            <person name="Gladden J."/>
            <person name="Woyke T."/>
        </authorList>
    </citation>
    <scope>NUCLEOTIDE SEQUENCE [LARGE SCALE GENOMIC DNA]</scope>
    <source>
        <strain evidence="5">225</strain>
    </source>
</reference>
<feature type="domain" description="Transposase IS204/IS1001/IS1096/IS1165 DDE" evidence="1">
    <location>
        <begin position="156"/>
        <end position="413"/>
    </location>
</feature>
<gene>
    <name evidence="4" type="ordered locus">Isova_2046</name>
</gene>
<evidence type="ECO:0000259" key="3">
    <source>
        <dbReference type="Pfam" id="PF14690"/>
    </source>
</evidence>
<dbReference type="PANTHER" id="PTHR33498">
    <property type="entry name" value="TRANSPOSASE FOR INSERTION SEQUENCE ELEMENT IS1557"/>
    <property type="match status" value="1"/>
</dbReference>
<keyword evidence="5" id="KW-1185">Reference proteome</keyword>
<accession>F6FPP8</accession>
<dbReference type="Proteomes" id="UP000009236">
    <property type="component" value="Chromosome"/>
</dbReference>
<feature type="domain" description="Transposase IS204/IS1001/IS1096/IS1165 zinc-finger" evidence="3">
    <location>
        <begin position="35"/>
        <end position="77"/>
    </location>
</feature>
<dbReference type="RefSeq" id="WP_013839171.1">
    <property type="nucleotide sequence ID" value="NC_015588.1"/>
</dbReference>